<reference evidence="1" key="1">
    <citation type="submission" date="2020-07" db="EMBL/GenBank/DDBJ databases">
        <title>Huge and variable diversity of episymbiotic CPR bacteria and DPANN archaea in groundwater ecosystems.</title>
        <authorList>
            <person name="He C.Y."/>
            <person name="Keren R."/>
            <person name="Whittaker M."/>
            <person name="Farag I.F."/>
            <person name="Doudna J."/>
            <person name="Cate J.H.D."/>
            <person name="Banfield J.F."/>
        </authorList>
    </citation>
    <scope>NUCLEOTIDE SEQUENCE</scope>
    <source>
        <strain evidence="1">NC_groundwater_1664_Pr3_B-0.1um_52_9</strain>
    </source>
</reference>
<evidence type="ECO:0000313" key="1">
    <source>
        <dbReference type="EMBL" id="MBI5251729.1"/>
    </source>
</evidence>
<comment type="caution">
    <text evidence="1">The sequence shown here is derived from an EMBL/GenBank/DDBJ whole genome shotgun (WGS) entry which is preliminary data.</text>
</comment>
<feature type="non-terminal residue" evidence="1">
    <location>
        <position position="1"/>
    </location>
</feature>
<protein>
    <submittedName>
        <fullName evidence="1">Uncharacterized protein</fullName>
    </submittedName>
</protein>
<name>A0A9D6Z555_9BACT</name>
<organism evidence="1 2">
    <name type="scientific">Desulfomonile tiedjei</name>
    <dbReference type="NCBI Taxonomy" id="2358"/>
    <lineage>
        <taxon>Bacteria</taxon>
        <taxon>Pseudomonadati</taxon>
        <taxon>Thermodesulfobacteriota</taxon>
        <taxon>Desulfomonilia</taxon>
        <taxon>Desulfomonilales</taxon>
        <taxon>Desulfomonilaceae</taxon>
        <taxon>Desulfomonile</taxon>
    </lineage>
</organism>
<dbReference type="Proteomes" id="UP000807825">
    <property type="component" value="Unassembled WGS sequence"/>
</dbReference>
<proteinExistence type="predicted"/>
<dbReference type="AlphaFoldDB" id="A0A9D6Z555"/>
<evidence type="ECO:0000313" key="2">
    <source>
        <dbReference type="Proteomes" id="UP000807825"/>
    </source>
</evidence>
<dbReference type="EMBL" id="JACRDE010000515">
    <property type="protein sequence ID" value="MBI5251729.1"/>
    <property type="molecule type" value="Genomic_DNA"/>
</dbReference>
<accession>A0A9D6Z555</accession>
<gene>
    <name evidence="1" type="ORF">HY912_19730</name>
</gene>
<sequence length="52" mass="5876">MVRDTTGELKSLVEQFANATDESLRKQLMAQILYEWAGTEDVKWSPGFLEAA</sequence>